<dbReference type="KEGG" id="mros:EHO51_09440"/>
<dbReference type="Pfam" id="PF16785">
    <property type="entry name" value="SMBP"/>
    <property type="match status" value="1"/>
</dbReference>
<reference evidence="2 3" key="1">
    <citation type="submission" date="2018-11" db="EMBL/GenBank/DDBJ databases">
        <title>Genome squencing of methanotrophic bacteria isolated from alkaline groundwater in Korea.</title>
        <authorList>
            <person name="Nguyen L.N."/>
        </authorList>
    </citation>
    <scope>NUCLEOTIDE SEQUENCE [LARGE SCALE GENOMIC DNA]</scope>
    <source>
        <strain evidence="2 3">GW6</strain>
    </source>
</reference>
<organism evidence="2 3">
    <name type="scientific">Methylocystis rosea</name>
    <dbReference type="NCBI Taxonomy" id="173366"/>
    <lineage>
        <taxon>Bacteria</taxon>
        <taxon>Pseudomonadati</taxon>
        <taxon>Pseudomonadota</taxon>
        <taxon>Alphaproteobacteria</taxon>
        <taxon>Hyphomicrobiales</taxon>
        <taxon>Methylocystaceae</taxon>
        <taxon>Methylocystis</taxon>
    </lineage>
</organism>
<feature type="signal peptide" evidence="1">
    <location>
        <begin position="1"/>
        <end position="26"/>
    </location>
</feature>
<accession>A0A3G8M5C2</accession>
<evidence type="ECO:0000313" key="2">
    <source>
        <dbReference type="EMBL" id="AZG76937.1"/>
    </source>
</evidence>
<dbReference type="EMBL" id="CP034086">
    <property type="protein sequence ID" value="AZG76937.1"/>
    <property type="molecule type" value="Genomic_DNA"/>
</dbReference>
<dbReference type="Proteomes" id="UP000273982">
    <property type="component" value="Chromosome"/>
</dbReference>
<dbReference type="Gene3D" id="1.20.120.660">
    <property type="entry name" value="IL-4 antagonist (De novo design) like domain"/>
    <property type="match status" value="1"/>
</dbReference>
<dbReference type="GO" id="GO:0046872">
    <property type="term" value="F:metal ion binding"/>
    <property type="evidence" value="ECO:0007669"/>
    <property type="project" value="InterPro"/>
</dbReference>
<sequence length="120" mass="13082">MLSRRSIFAALAVATAFLVTPHMALARSDSEHLTQAIEETNEAIKEGKQHNASSFAEHAHNAWDHAKAASGEDPKGHIKTAMKHLSQALKTAKRTHHASRIDKGVRHAETALIHLKAANQ</sequence>
<evidence type="ECO:0008006" key="4">
    <source>
        <dbReference type="Google" id="ProtNLM"/>
    </source>
</evidence>
<dbReference type="CDD" id="cd13840">
    <property type="entry name" value="SMBP_like"/>
    <property type="match status" value="1"/>
</dbReference>
<proteinExistence type="predicted"/>
<name>A0A3G8M5C2_9HYPH</name>
<dbReference type="InterPro" id="IPR031877">
    <property type="entry name" value="SmbP"/>
</dbReference>
<keyword evidence="1" id="KW-0732">Signal</keyword>
<feature type="chain" id="PRO_5018323907" description="Metal-binding protein SmbP" evidence="1">
    <location>
        <begin position="27"/>
        <end position="120"/>
    </location>
</feature>
<dbReference type="AlphaFoldDB" id="A0A3G8M5C2"/>
<dbReference type="RefSeq" id="WP_018408856.1">
    <property type="nucleotide sequence ID" value="NZ_CP034086.1"/>
</dbReference>
<evidence type="ECO:0000313" key="3">
    <source>
        <dbReference type="Proteomes" id="UP000273982"/>
    </source>
</evidence>
<protein>
    <recommendedName>
        <fullName evidence="4">Metal-binding protein SmbP</fullName>
    </recommendedName>
</protein>
<evidence type="ECO:0000256" key="1">
    <source>
        <dbReference type="SAM" id="SignalP"/>
    </source>
</evidence>
<gene>
    <name evidence="2" type="ORF">EHO51_09440</name>
</gene>